<evidence type="ECO:0000313" key="4">
    <source>
        <dbReference type="Proteomes" id="UP000355283"/>
    </source>
</evidence>
<accession>A0A4D9DCQ5</accession>
<feature type="compositionally biased region" description="Low complexity" evidence="1">
    <location>
        <begin position="98"/>
        <end position="109"/>
    </location>
</feature>
<evidence type="ECO:0008006" key="5">
    <source>
        <dbReference type="Google" id="ProtNLM"/>
    </source>
</evidence>
<sequence>MAGGTKILIGACLLTVFLAKNGAAAFIPHADLTGTHRERAPHCVSNHGHHRHSRYQGYRRASDARRGRREHGRWVDKAVEEERPAEKEVDLLLVSSLPASASSSPSEESCGYHTTRA</sequence>
<gene>
    <name evidence="3" type="ORF">NSK_002075</name>
</gene>
<protein>
    <recommendedName>
        <fullName evidence="5">RxLR effector protein</fullName>
    </recommendedName>
</protein>
<dbReference type="EMBL" id="SDOX01000008">
    <property type="protein sequence ID" value="TFJ86418.1"/>
    <property type="molecule type" value="Genomic_DNA"/>
</dbReference>
<feature type="region of interest" description="Disordered" evidence="1">
    <location>
        <begin position="40"/>
        <end position="71"/>
    </location>
</feature>
<keyword evidence="2" id="KW-0732">Signal</keyword>
<proteinExistence type="predicted"/>
<comment type="caution">
    <text evidence="3">The sequence shown here is derived from an EMBL/GenBank/DDBJ whole genome shotgun (WGS) entry which is preliminary data.</text>
</comment>
<feature type="region of interest" description="Disordered" evidence="1">
    <location>
        <begin position="98"/>
        <end position="117"/>
    </location>
</feature>
<keyword evidence="4" id="KW-1185">Reference proteome</keyword>
<dbReference type="AlphaFoldDB" id="A0A4D9DCQ5"/>
<evidence type="ECO:0000313" key="3">
    <source>
        <dbReference type="EMBL" id="TFJ86418.1"/>
    </source>
</evidence>
<dbReference type="Proteomes" id="UP000355283">
    <property type="component" value="Unassembled WGS sequence"/>
</dbReference>
<organism evidence="3 4">
    <name type="scientific">Nannochloropsis salina CCMP1776</name>
    <dbReference type="NCBI Taxonomy" id="1027361"/>
    <lineage>
        <taxon>Eukaryota</taxon>
        <taxon>Sar</taxon>
        <taxon>Stramenopiles</taxon>
        <taxon>Ochrophyta</taxon>
        <taxon>Eustigmatophyceae</taxon>
        <taxon>Eustigmatales</taxon>
        <taxon>Monodopsidaceae</taxon>
        <taxon>Microchloropsis</taxon>
        <taxon>Microchloropsis salina</taxon>
    </lineage>
</organism>
<feature type="chain" id="PRO_5020027099" description="RxLR effector protein" evidence="2">
    <location>
        <begin position="25"/>
        <end position="117"/>
    </location>
</feature>
<feature type="signal peptide" evidence="2">
    <location>
        <begin position="1"/>
        <end position="24"/>
    </location>
</feature>
<reference evidence="3 4" key="1">
    <citation type="submission" date="2019-01" db="EMBL/GenBank/DDBJ databases">
        <title>Nuclear Genome Assembly of the Microalgal Biofuel strain Nannochloropsis salina CCMP1776.</title>
        <authorList>
            <person name="Hovde B."/>
        </authorList>
    </citation>
    <scope>NUCLEOTIDE SEQUENCE [LARGE SCALE GENOMIC DNA]</scope>
    <source>
        <strain evidence="3 4">CCMP1776</strain>
    </source>
</reference>
<evidence type="ECO:0000256" key="2">
    <source>
        <dbReference type="SAM" id="SignalP"/>
    </source>
</evidence>
<evidence type="ECO:0000256" key="1">
    <source>
        <dbReference type="SAM" id="MobiDB-lite"/>
    </source>
</evidence>
<name>A0A4D9DCQ5_9STRA</name>